<evidence type="ECO:0000313" key="3">
    <source>
        <dbReference type="EMBL" id="KAJ7679876.1"/>
    </source>
</evidence>
<reference evidence="3" key="1">
    <citation type="submission" date="2023-03" db="EMBL/GenBank/DDBJ databases">
        <title>Massive genome expansion in bonnet fungi (Mycena s.s.) driven by repeated elements and novel gene families across ecological guilds.</title>
        <authorList>
            <consortium name="Lawrence Berkeley National Laboratory"/>
            <person name="Harder C.B."/>
            <person name="Miyauchi S."/>
            <person name="Viragh M."/>
            <person name="Kuo A."/>
            <person name="Thoen E."/>
            <person name="Andreopoulos B."/>
            <person name="Lu D."/>
            <person name="Skrede I."/>
            <person name="Drula E."/>
            <person name="Henrissat B."/>
            <person name="Morin E."/>
            <person name="Kohler A."/>
            <person name="Barry K."/>
            <person name="LaButti K."/>
            <person name="Morin E."/>
            <person name="Salamov A."/>
            <person name="Lipzen A."/>
            <person name="Mereny Z."/>
            <person name="Hegedus B."/>
            <person name="Baldrian P."/>
            <person name="Stursova M."/>
            <person name="Weitz H."/>
            <person name="Taylor A."/>
            <person name="Grigoriev I.V."/>
            <person name="Nagy L.G."/>
            <person name="Martin F."/>
            <person name="Kauserud H."/>
        </authorList>
    </citation>
    <scope>NUCLEOTIDE SEQUENCE</scope>
    <source>
        <strain evidence="3">CBHHK067</strain>
    </source>
</reference>
<sequence>MVLCCRPRCARLGFLLLLFVFLTLTTAHPKLRHITGVQCTYHVAATVGGPPQCTALHEWEAALSQKKLSLPVHEGMTGCYVYFSNQVQGLGWNNCFNKVLMNAPLAYISGHAYLFQDLYWSHEHSSGPRNSTSASPSGRARPSRDRRRPFDEADPDRAPSPRTGSTSSAPAINGPALGPVRGIVIVPARADEDAFPQTFELALWDSPRFLPLLPALAASPISRATRTFSSPAPMHCVVLQLESYPRQLRSGVRRHRARRTRITWSCLEFRGAAQCASHLDKRVHRVARADGWAASDVGMAMDMEIARQAAVFVGDGVPLRAILSTTARSGQFRAIRYDKHIWTVGNKLADEATKEASERDPDPGNFVSFTSVRRLIHLRILGEWDARWRTTKVGSTLRYLDKSPPSLIPIRLYSSSTLSRKSSSSLSQLRTGFSHLNADRFRTGLIDSPTCEDCGAPYETRAHFILECPVWEPLCQPLHLASRELGHFGSLHLSPLLTHPKLLTCMSKFMEVTRRFARPSPPS</sequence>
<dbReference type="Proteomes" id="UP001221757">
    <property type="component" value="Unassembled WGS sequence"/>
</dbReference>
<evidence type="ECO:0000256" key="2">
    <source>
        <dbReference type="SAM" id="SignalP"/>
    </source>
</evidence>
<organism evidence="3 4">
    <name type="scientific">Mycena rosella</name>
    <name type="common">Pink bonnet</name>
    <name type="synonym">Agaricus rosellus</name>
    <dbReference type="NCBI Taxonomy" id="1033263"/>
    <lineage>
        <taxon>Eukaryota</taxon>
        <taxon>Fungi</taxon>
        <taxon>Dikarya</taxon>
        <taxon>Basidiomycota</taxon>
        <taxon>Agaricomycotina</taxon>
        <taxon>Agaricomycetes</taxon>
        <taxon>Agaricomycetidae</taxon>
        <taxon>Agaricales</taxon>
        <taxon>Marasmiineae</taxon>
        <taxon>Mycenaceae</taxon>
        <taxon>Mycena</taxon>
    </lineage>
</organism>
<keyword evidence="4" id="KW-1185">Reference proteome</keyword>
<keyword evidence="2" id="KW-0732">Signal</keyword>
<evidence type="ECO:0000256" key="1">
    <source>
        <dbReference type="SAM" id="MobiDB-lite"/>
    </source>
</evidence>
<name>A0AAD7G954_MYCRO</name>
<feature type="compositionally biased region" description="Basic and acidic residues" evidence="1">
    <location>
        <begin position="148"/>
        <end position="159"/>
    </location>
</feature>
<evidence type="ECO:0000313" key="4">
    <source>
        <dbReference type="Proteomes" id="UP001221757"/>
    </source>
</evidence>
<feature type="chain" id="PRO_5042248795" evidence="2">
    <location>
        <begin position="28"/>
        <end position="523"/>
    </location>
</feature>
<dbReference type="AlphaFoldDB" id="A0AAD7G954"/>
<protein>
    <submittedName>
        <fullName evidence="3">Uncharacterized protein</fullName>
    </submittedName>
</protein>
<accession>A0AAD7G954</accession>
<dbReference type="EMBL" id="JARKIE010000126">
    <property type="protein sequence ID" value="KAJ7679876.1"/>
    <property type="molecule type" value="Genomic_DNA"/>
</dbReference>
<proteinExistence type="predicted"/>
<feature type="region of interest" description="Disordered" evidence="1">
    <location>
        <begin position="126"/>
        <end position="175"/>
    </location>
</feature>
<gene>
    <name evidence="3" type="ORF">B0H17DRAFT_1333920</name>
</gene>
<feature type="signal peptide" evidence="2">
    <location>
        <begin position="1"/>
        <end position="27"/>
    </location>
</feature>
<feature type="compositionally biased region" description="Low complexity" evidence="1">
    <location>
        <begin position="131"/>
        <end position="140"/>
    </location>
</feature>
<comment type="caution">
    <text evidence="3">The sequence shown here is derived from an EMBL/GenBank/DDBJ whole genome shotgun (WGS) entry which is preliminary data.</text>
</comment>